<proteinExistence type="predicted"/>
<keyword evidence="3" id="KW-1185">Reference proteome</keyword>
<evidence type="ECO:0000313" key="2">
    <source>
        <dbReference type="EMBL" id="MFB8773988.1"/>
    </source>
</evidence>
<evidence type="ECO:0000256" key="1">
    <source>
        <dbReference type="SAM" id="MobiDB-lite"/>
    </source>
</evidence>
<dbReference type="RefSeq" id="WP_376732746.1">
    <property type="nucleotide sequence ID" value="NZ_JAYMRP010000010.1"/>
</dbReference>
<feature type="compositionally biased region" description="Polar residues" evidence="1">
    <location>
        <begin position="1"/>
        <end position="10"/>
    </location>
</feature>
<feature type="region of interest" description="Disordered" evidence="1">
    <location>
        <begin position="1"/>
        <end position="35"/>
    </location>
</feature>
<dbReference type="Proteomes" id="UP001585080">
    <property type="component" value="Unassembled WGS sequence"/>
</dbReference>
<feature type="non-terminal residue" evidence="2">
    <location>
        <position position="65"/>
    </location>
</feature>
<organism evidence="2 3">
    <name type="scientific">Streptomyces broussonetiae</name>
    <dbReference type="NCBI Taxonomy" id="2686304"/>
    <lineage>
        <taxon>Bacteria</taxon>
        <taxon>Bacillati</taxon>
        <taxon>Actinomycetota</taxon>
        <taxon>Actinomycetes</taxon>
        <taxon>Kitasatosporales</taxon>
        <taxon>Streptomycetaceae</taxon>
        <taxon>Streptomyces</taxon>
    </lineage>
</organism>
<dbReference type="EMBL" id="JAYMRP010000010">
    <property type="protein sequence ID" value="MFB8773988.1"/>
    <property type="molecule type" value="Genomic_DNA"/>
</dbReference>
<gene>
    <name evidence="2" type="ORF">VSS16_14855</name>
</gene>
<reference evidence="2 3" key="1">
    <citation type="submission" date="2024-01" db="EMBL/GenBank/DDBJ databases">
        <title>Genome mining of biosynthetic gene clusters to explore secondary metabolites of Streptomyces sp.</title>
        <authorList>
            <person name="Baig A."/>
            <person name="Ajitkumar Shintre N."/>
            <person name="Kumar H."/>
            <person name="Anbarasu A."/>
            <person name="Ramaiah S."/>
        </authorList>
    </citation>
    <scope>NUCLEOTIDE SEQUENCE [LARGE SCALE GENOMIC DNA]</scope>
    <source>
        <strain evidence="2 3">A57</strain>
    </source>
</reference>
<sequence>MSLGNFSCSHRPQPDDLHLQPARASKTLELRRTRDARPRSMQRLLRYARWDADAVRDDIRAYAVE</sequence>
<name>A0ABV5EBA4_9ACTN</name>
<comment type="caution">
    <text evidence="2">The sequence shown here is derived from an EMBL/GenBank/DDBJ whole genome shotgun (WGS) entry which is preliminary data.</text>
</comment>
<feature type="compositionally biased region" description="Basic and acidic residues" evidence="1">
    <location>
        <begin position="26"/>
        <end position="35"/>
    </location>
</feature>
<accession>A0ABV5EBA4</accession>
<evidence type="ECO:0008006" key="4">
    <source>
        <dbReference type="Google" id="ProtNLM"/>
    </source>
</evidence>
<protein>
    <recommendedName>
        <fullName evidence="4">Transposase</fullName>
    </recommendedName>
</protein>
<evidence type="ECO:0000313" key="3">
    <source>
        <dbReference type="Proteomes" id="UP001585080"/>
    </source>
</evidence>